<feature type="compositionally biased region" description="Polar residues" evidence="8">
    <location>
        <begin position="102"/>
        <end position="118"/>
    </location>
</feature>
<dbReference type="PANTHER" id="PTHR11267">
    <property type="entry name" value="T-BOX PROTEIN-RELATED"/>
    <property type="match status" value="1"/>
</dbReference>
<name>A0AAW1FAY6_ZOAVI</name>
<dbReference type="InterPro" id="IPR032060">
    <property type="entry name" value="MGA_dom"/>
</dbReference>
<feature type="region of interest" description="Disordered" evidence="8">
    <location>
        <begin position="2079"/>
        <end position="2266"/>
    </location>
</feature>
<evidence type="ECO:0000256" key="5">
    <source>
        <dbReference type="ARBA" id="ARBA00023242"/>
    </source>
</evidence>
<dbReference type="PROSITE" id="PS50252">
    <property type="entry name" value="TBOX_3"/>
    <property type="match status" value="1"/>
</dbReference>
<comment type="caution">
    <text evidence="11">The sequence shown here is derived from an EMBL/GenBank/DDBJ whole genome shotgun (WGS) entry which is preliminary data.</text>
</comment>
<feature type="compositionally biased region" description="Low complexity" evidence="8">
    <location>
        <begin position="71"/>
        <end position="86"/>
    </location>
</feature>
<feature type="compositionally biased region" description="Acidic residues" evidence="8">
    <location>
        <begin position="1250"/>
        <end position="1260"/>
    </location>
</feature>
<keyword evidence="4" id="KW-0804">Transcription</keyword>
<dbReference type="Pfam" id="PF00010">
    <property type="entry name" value="HLH"/>
    <property type="match status" value="1"/>
</dbReference>
<feature type="compositionally biased region" description="Acidic residues" evidence="8">
    <location>
        <begin position="1596"/>
        <end position="1621"/>
    </location>
</feature>
<protein>
    <recommendedName>
        <fullName evidence="13">MAX gene-associated protein-like</fullName>
    </recommendedName>
</protein>
<dbReference type="InterPro" id="IPR011598">
    <property type="entry name" value="bHLH_dom"/>
</dbReference>
<dbReference type="GO" id="GO:0001708">
    <property type="term" value="P:cell fate specification"/>
    <property type="evidence" value="ECO:0007669"/>
    <property type="project" value="TreeGrafter"/>
</dbReference>
<reference evidence="11 12" key="1">
    <citation type="journal article" date="2024" name="Genome Biol. Evol.">
        <title>Chromosome-level genome assembly of the viviparous eelpout Zoarces viviparus.</title>
        <authorList>
            <person name="Fuhrmann N."/>
            <person name="Brasseur M.V."/>
            <person name="Bakowski C.E."/>
            <person name="Podsiadlowski L."/>
            <person name="Prost S."/>
            <person name="Krehenwinkel H."/>
            <person name="Mayer C."/>
        </authorList>
    </citation>
    <scope>NUCLEOTIDE SEQUENCE [LARGE SCALE GENOMIC DNA]</scope>
    <source>
        <strain evidence="11">NO-MEL_2022_Ind0_liver</strain>
    </source>
</reference>
<evidence type="ECO:0000256" key="4">
    <source>
        <dbReference type="ARBA" id="ARBA00023163"/>
    </source>
</evidence>
<dbReference type="GO" id="GO:0045893">
    <property type="term" value="P:positive regulation of DNA-templated transcription"/>
    <property type="evidence" value="ECO:0007669"/>
    <property type="project" value="InterPro"/>
</dbReference>
<feature type="domain" description="T-box" evidence="9">
    <location>
        <begin position="251"/>
        <end position="437"/>
    </location>
</feature>
<feature type="domain" description="BHLH" evidence="10">
    <location>
        <begin position="1674"/>
        <end position="1723"/>
    </location>
</feature>
<evidence type="ECO:0000256" key="7">
    <source>
        <dbReference type="SAM" id="Coils"/>
    </source>
</evidence>
<feature type="region of interest" description="Disordered" evidence="8">
    <location>
        <begin position="1645"/>
        <end position="1684"/>
    </location>
</feature>
<sequence length="2266" mass="246370">MPATDSEPTSMEDPHALEDEEGSSTNIPSPAPPTTGPSSTPLEPTTTRPDPFPSETTIETKAVSVASNDCSSALSSPAEASPAKPAATPPVPTTTRPDPFPSKTTVETKAVSVASNDCSSALSSPAEAEASPAKPAATPHVPTTTRPDPFPSETTIETKAVSVASNDGSSALSSRTEASPAKPVATPAVETSPATSRIASASDSLTDMGLSLVSISEPPPSPVLPSTTYGKPGVVNNFPAVLIFKGVSVTLENNSVWKQFYGCGTEMILTKPGRRMFPYCRYRLSGLDPNRQYNLVLSIVPSDPYRYRWSSTKWEITGPAEQGQALIRAFSHHYSPGLGSEWMSTLVSFYKLKLTNLPQDLDGHIILNSMHRYIPRLHVIPVPDGDVPTPAQPVVMGPESMTFTFPQTEFMAVTTYQNFRITQLKINHNPFAKGFRDDGNNTRLIRVATEAPPVLLTDTQPPVSTPAEPNEKQEQQEEVVDLSTKTPAVSASLSNEQRTRLVLKPIMSTTSSTKNDPYVHCLRGKQALGELVLFQNHRPLVEPKEEPQAAVAITLTTSTPTPGSSPGYHKRRKRINRHWSNSRGRDWKAAAAAAPPTVFHSPSLTVAMQPELDDVEGLLFVSFTSKEALEVHVGDKPANSTPAASPISPLTPLQWKEKETDEEKIARLEATLLQDLRVLKHRQVIHPVLQEVGMKLSSLDPMKSIDLQYLRVHLPLPPLNLPEEVKAGALSPADKELSFMSRTGKTSDMTKIKGWRNKFIRNKETSPSNCDGSQKNLSAFCSNMLDEYLESEAQYISERAAAFSTNCEDSVAYQLPVKSSSYVKTLDSVLKHRKAASKFPLGANRPCPLSHKPLLYSALASPAPPLASPETPVQAGVRSSHTQPAAQRLSAYLPGLGQRPAVSFGQSPAVTHRPSGLTKFQRRLMQMEQGAVNQGLRRTQLTTERLSVALSGLLTKQMLPSQVWKVTKYPTYKPTGPECGQEFCTLGCVCSSLQHLNRAPFHCRRPECMFGCACFKRKIIKQLSAGESEELIQPVYSMTNMEHMVQPRPGSHANRLWNHSTHEVDPEPLFIPKTAPPCLAPGKKRTSGARLTQPIQEEDKDPVYKYLESLMTCARVREFNSKPPPELSIEPKILDVSALITTSKQQKTTTDDLPKKPHGALLVTKAGRVSEGEKEAKKQIEIQSACKWVKDRKMVLEALCQRMNQNRLSRRFWVGPYRIHPVAKIFMKKPSGSFVTYRLRISKPSKASDTEEDEFDDSDEEKQLDRSFDGDMDAEEDDCPNGESDVRFGVTPFLIGVLPAGRLKARTKPVGCQAYGLIQVNGKSYNQARLLLGNMGSLHPANRLAAFITGRLHPPGGVSLKVSRKSEPTNKIPTPDAPHIKDAGTVVPPVPTARKTADLKPSQQPPVQIFLPDVWMKGSIDSSTVDPFASGIRSSVMPFQNSSTSSPVSLTVSPALKTPSFLGQSGTYSFRICPPANQGTRGQKLPGITLPGGFTLIQLPKHGADGAASEAVNTTNMPAVDKARPQKDAVVNFGHSAADSDAKWLGLKPCAAAKDLPSSTSVQPGPSPELLCDVKIPSQENDETNSRQVESTPDISSEDFSSDSDSSDYYGEVDEDDEVVDIETVEEVRQGVAIAHMKEVVRTALKEPGDSSDGLGSTKELNVQDKTEDCKDNRRRKNHTELERQRRCEQRTLFDKLQAVLTTHARVPRLHVLAMAVEEIQNLVETSRCLEEKKRRLTRMQSLYVKELSLLSGKSDILIKNKLKEICERQKVKEKTQWKPSFSNLLQSRAALLQSTAPPSQLPPRPLLMPDVFRAPSQAKSPANAAQKQLMSLLQSKLKRGLTQSSTQPPKPPSASSAARVKVPAPPPQGGQHQKKSEEQQEKPGAPAQVSVPTPQPECSAAATPLVTAAQDGASSSSTTPTSSKSSFSLPLIRAKNGRIILPSSLKPLGHGFYTLTVMEPRKTGQEDEVSSPANKKPFDVESLVKVDMGSSELDRLVDVGSNHILEKEKTVPASQSNPKRSGATSPVAELTLLNKSILMPSVALQAAKSGEEGGTAVGLNKTPPTACLSFNRVKHIPASAKPAPRPPVVSRCRGRPRKHPDTPVGTSKIHTGVKDAGKREKSLLVEERQKGKLTSKVTKTQAGVSPGTAGDAPVPVKRGKGRPPKKKTAPLWSPLVAQSGSIPSNSTEDSPDRLSRCSKSPDFKPKEGPAKTPSLRDVNTSRPLTRGALGKDFPSAKKRSWIDVEKELEPELEPELDSEAESESE</sequence>
<dbReference type="InterPro" id="IPR036638">
    <property type="entry name" value="HLH_DNA-bd_sf"/>
</dbReference>
<dbReference type="Proteomes" id="UP001488805">
    <property type="component" value="Unassembled WGS sequence"/>
</dbReference>
<dbReference type="Pfam" id="PF16059">
    <property type="entry name" value="MGA_dom"/>
    <property type="match status" value="1"/>
</dbReference>
<feature type="compositionally biased region" description="Acidic residues" evidence="8">
    <location>
        <begin position="2251"/>
        <end position="2266"/>
    </location>
</feature>
<dbReference type="GO" id="GO:0005634">
    <property type="term" value="C:nucleus"/>
    <property type="evidence" value="ECO:0007669"/>
    <property type="project" value="UniProtKB-SubCell"/>
</dbReference>
<dbReference type="Gene3D" id="4.10.280.10">
    <property type="entry name" value="Helix-loop-helix DNA-binding domain"/>
    <property type="match status" value="1"/>
</dbReference>
<feature type="region of interest" description="Disordered" evidence="8">
    <location>
        <begin position="1578"/>
        <end position="1621"/>
    </location>
</feature>
<evidence type="ECO:0000256" key="2">
    <source>
        <dbReference type="ARBA" id="ARBA00023015"/>
    </source>
</evidence>
<comment type="caution">
    <text evidence="6">Lacks conserved residue(s) required for the propagation of feature annotation.</text>
</comment>
<keyword evidence="1" id="KW-0217">Developmental protein</keyword>
<dbReference type="InterPro" id="IPR008967">
    <property type="entry name" value="p53-like_TF_DNA-bd_sf"/>
</dbReference>
<evidence type="ECO:0000259" key="10">
    <source>
        <dbReference type="PROSITE" id="PS50888"/>
    </source>
</evidence>
<keyword evidence="3 6" id="KW-0238">DNA-binding</keyword>
<feature type="compositionally biased region" description="Low complexity" evidence="8">
    <location>
        <begin position="1915"/>
        <end position="1928"/>
    </location>
</feature>
<dbReference type="PRINTS" id="PR00937">
    <property type="entry name" value="TBOX"/>
</dbReference>
<keyword evidence="12" id="KW-1185">Reference proteome</keyword>
<organism evidence="11 12">
    <name type="scientific">Zoarces viviparus</name>
    <name type="common">Viviparous eelpout</name>
    <name type="synonym">Blennius viviparus</name>
    <dbReference type="NCBI Taxonomy" id="48416"/>
    <lineage>
        <taxon>Eukaryota</taxon>
        <taxon>Metazoa</taxon>
        <taxon>Chordata</taxon>
        <taxon>Craniata</taxon>
        <taxon>Vertebrata</taxon>
        <taxon>Euteleostomi</taxon>
        <taxon>Actinopterygii</taxon>
        <taxon>Neopterygii</taxon>
        <taxon>Teleostei</taxon>
        <taxon>Neoteleostei</taxon>
        <taxon>Acanthomorphata</taxon>
        <taxon>Eupercaria</taxon>
        <taxon>Perciformes</taxon>
        <taxon>Cottioidei</taxon>
        <taxon>Zoarcales</taxon>
        <taxon>Zoarcidae</taxon>
        <taxon>Zoarcinae</taxon>
        <taxon>Zoarces</taxon>
    </lineage>
</organism>
<dbReference type="GO" id="GO:0000978">
    <property type="term" value="F:RNA polymerase II cis-regulatory region sequence-specific DNA binding"/>
    <property type="evidence" value="ECO:0007669"/>
    <property type="project" value="InterPro"/>
</dbReference>
<evidence type="ECO:0000256" key="6">
    <source>
        <dbReference type="PROSITE-ProRule" id="PRU00201"/>
    </source>
</evidence>
<evidence type="ECO:0000256" key="1">
    <source>
        <dbReference type="ARBA" id="ARBA00022473"/>
    </source>
</evidence>
<dbReference type="Gene3D" id="2.60.40.820">
    <property type="entry name" value="Transcription factor, T-box"/>
    <property type="match status" value="1"/>
</dbReference>
<feature type="region of interest" description="Disordered" evidence="8">
    <location>
        <begin position="1"/>
        <end position="200"/>
    </location>
</feature>
<feature type="compositionally biased region" description="Polar residues" evidence="8">
    <location>
        <begin position="54"/>
        <end position="70"/>
    </location>
</feature>
<keyword evidence="7" id="KW-0175">Coiled coil</keyword>
<feature type="compositionally biased region" description="Basic and acidic residues" evidence="8">
    <location>
        <begin position="2113"/>
        <end position="2131"/>
    </location>
</feature>
<feature type="compositionally biased region" description="Basic residues" evidence="8">
    <location>
        <begin position="2158"/>
        <end position="2169"/>
    </location>
</feature>
<dbReference type="InterPro" id="IPR001699">
    <property type="entry name" value="TF_T-box"/>
</dbReference>
<dbReference type="CDD" id="cd19682">
    <property type="entry name" value="bHLHzip_MGA_like"/>
    <property type="match status" value="1"/>
</dbReference>
<dbReference type="SMART" id="SM00353">
    <property type="entry name" value="HLH"/>
    <property type="match status" value="1"/>
</dbReference>
<feature type="compositionally biased region" description="Polar residues" evidence="8">
    <location>
        <begin position="2177"/>
        <end position="2189"/>
    </location>
</feature>
<dbReference type="PANTHER" id="PTHR11267:SF104">
    <property type="entry name" value="T-BOX TRANSCRIPTION FACTOR TBX1"/>
    <property type="match status" value="1"/>
</dbReference>
<feature type="compositionally biased region" description="Basic and acidic residues" evidence="8">
    <location>
        <begin position="2241"/>
        <end position="2250"/>
    </location>
</feature>
<feature type="compositionally biased region" description="Basic and acidic residues" evidence="8">
    <location>
        <begin position="1662"/>
        <end position="1672"/>
    </location>
</feature>
<dbReference type="PROSITE" id="PS50888">
    <property type="entry name" value="BHLH"/>
    <property type="match status" value="1"/>
</dbReference>
<feature type="compositionally biased region" description="Low complexity" evidence="8">
    <location>
        <begin position="119"/>
        <end position="137"/>
    </location>
</feature>
<dbReference type="GO" id="GO:0046983">
    <property type="term" value="F:protein dimerization activity"/>
    <property type="evidence" value="ECO:0007669"/>
    <property type="project" value="InterPro"/>
</dbReference>
<evidence type="ECO:0000256" key="3">
    <source>
        <dbReference type="ARBA" id="ARBA00023125"/>
    </source>
</evidence>
<feature type="compositionally biased region" description="Acidic residues" evidence="8">
    <location>
        <begin position="1270"/>
        <end position="1280"/>
    </location>
</feature>
<feature type="compositionally biased region" description="Low complexity" evidence="8">
    <location>
        <begin position="1843"/>
        <end position="1863"/>
    </location>
</feature>
<evidence type="ECO:0000256" key="8">
    <source>
        <dbReference type="SAM" id="MobiDB-lite"/>
    </source>
</evidence>
<keyword evidence="5 6" id="KW-0539">Nucleus</keyword>
<dbReference type="CDD" id="cd20195">
    <property type="entry name" value="T-box_MGA-like"/>
    <property type="match status" value="1"/>
</dbReference>
<keyword evidence="2" id="KW-0805">Transcription regulation</keyword>
<dbReference type="SUPFAM" id="SSF47459">
    <property type="entry name" value="HLH, helix-loop-helix DNA-binding domain"/>
    <property type="match status" value="1"/>
</dbReference>
<dbReference type="Pfam" id="PF00907">
    <property type="entry name" value="T-box"/>
    <property type="match status" value="1"/>
</dbReference>
<evidence type="ECO:0000259" key="9">
    <source>
        <dbReference type="PROSITE" id="PS50252"/>
    </source>
</evidence>
<comment type="subcellular location">
    <subcellularLocation>
        <location evidence="6">Nucleus</location>
    </subcellularLocation>
</comment>
<evidence type="ECO:0000313" key="12">
    <source>
        <dbReference type="Proteomes" id="UP001488805"/>
    </source>
</evidence>
<dbReference type="InterPro" id="IPR036960">
    <property type="entry name" value="T-box_sf"/>
</dbReference>
<feature type="compositionally biased region" description="Polar residues" evidence="8">
    <location>
        <begin position="141"/>
        <end position="177"/>
    </location>
</feature>
<dbReference type="GO" id="GO:0000785">
    <property type="term" value="C:chromatin"/>
    <property type="evidence" value="ECO:0007669"/>
    <property type="project" value="TreeGrafter"/>
</dbReference>
<feature type="region of interest" description="Disordered" evidence="8">
    <location>
        <begin position="1245"/>
        <end position="1283"/>
    </location>
</feature>
<feature type="coiled-coil region" evidence="7">
    <location>
        <begin position="1713"/>
        <end position="1740"/>
    </location>
</feature>
<feature type="compositionally biased region" description="Basic and acidic residues" evidence="8">
    <location>
        <begin position="2191"/>
        <end position="2210"/>
    </location>
</feature>
<gene>
    <name evidence="11" type="ORF">VZT92_011192</name>
</gene>
<feature type="region of interest" description="Disordered" evidence="8">
    <location>
        <begin position="456"/>
        <end position="477"/>
    </location>
</feature>
<dbReference type="GO" id="GO:0000981">
    <property type="term" value="F:DNA-binding transcription factor activity, RNA polymerase II-specific"/>
    <property type="evidence" value="ECO:0007669"/>
    <property type="project" value="TreeGrafter"/>
</dbReference>
<dbReference type="EMBL" id="JBCEZU010000089">
    <property type="protein sequence ID" value="KAK9531787.1"/>
    <property type="molecule type" value="Genomic_DNA"/>
</dbReference>
<feature type="compositionally biased region" description="Low complexity" evidence="8">
    <location>
        <begin position="36"/>
        <end position="49"/>
    </location>
</feature>
<accession>A0AAW1FAY6</accession>
<dbReference type="InterPro" id="IPR046360">
    <property type="entry name" value="T-box_DNA-bd"/>
</dbReference>
<evidence type="ECO:0008006" key="13">
    <source>
        <dbReference type="Google" id="ProtNLM"/>
    </source>
</evidence>
<dbReference type="SMART" id="SM00425">
    <property type="entry name" value="TBOX"/>
    <property type="match status" value="1"/>
</dbReference>
<feature type="region of interest" description="Disordered" evidence="8">
    <location>
        <begin position="1839"/>
        <end position="1928"/>
    </location>
</feature>
<evidence type="ECO:0000313" key="11">
    <source>
        <dbReference type="EMBL" id="KAK9531787.1"/>
    </source>
</evidence>
<dbReference type="SUPFAM" id="SSF49417">
    <property type="entry name" value="p53-like transcription factors"/>
    <property type="match status" value="1"/>
</dbReference>
<proteinExistence type="predicted"/>